<organism evidence="2 3">
    <name type="scientific">Phytohabitans houttuyneae</name>
    <dbReference type="NCBI Taxonomy" id="1076126"/>
    <lineage>
        <taxon>Bacteria</taxon>
        <taxon>Bacillati</taxon>
        <taxon>Actinomycetota</taxon>
        <taxon>Actinomycetes</taxon>
        <taxon>Micromonosporales</taxon>
        <taxon>Micromonosporaceae</taxon>
    </lineage>
</organism>
<evidence type="ECO:0000313" key="2">
    <source>
        <dbReference type="EMBL" id="GFJ78539.1"/>
    </source>
</evidence>
<name>A0A6V8K8S6_9ACTN</name>
<protein>
    <submittedName>
        <fullName evidence="2">Uncharacterized protein</fullName>
    </submittedName>
</protein>
<evidence type="ECO:0000256" key="1">
    <source>
        <dbReference type="SAM" id="MobiDB-lite"/>
    </source>
</evidence>
<comment type="caution">
    <text evidence="2">The sequence shown here is derived from an EMBL/GenBank/DDBJ whole genome shotgun (WGS) entry which is preliminary data.</text>
</comment>
<accession>A0A6V8K8S6</accession>
<sequence length="139" mass="14081">MDALFFEEVEVGVFFGEVAVAVAEDDGHAGGAGGVFDSFGDVGEEGVGDVEDDEAEGAARPRRSWRAASLGTNPSSAIAASTRARVAFATMSGRLRTLETVPTDTPAWLATSRMLTSGVSDTVALLASAVPGPGGGNGY</sequence>
<dbReference type="Proteomes" id="UP000482800">
    <property type="component" value="Unassembled WGS sequence"/>
</dbReference>
<reference evidence="2 3" key="2">
    <citation type="submission" date="2020-03" db="EMBL/GenBank/DDBJ databases">
        <authorList>
            <person name="Ichikawa N."/>
            <person name="Kimura A."/>
            <person name="Kitahashi Y."/>
            <person name="Uohara A."/>
        </authorList>
    </citation>
    <scope>NUCLEOTIDE SEQUENCE [LARGE SCALE GENOMIC DNA]</scope>
    <source>
        <strain evidence="2 3">NBRC 108639</strain>
    </source>
</reference>
<gene>
    <name evidence="2" type="ORF">Phou_027190</name>
</gene>
<dbReference type="AlphaFoldDB" id="A0A6V8K8S6"/>
<evidence type="ECO:0000313" key="3">
    <source>
        <dbReference type="Proteomes" id="UP000482800"/>
    </source>
</evidence>
<keyword evidence="3" id="KW-1185">Reference proteome</keyword>
<dbReference type="EMBL" id="BLPF01000001">
    <property type="protein sequence ID" value="GFJ78539.1"/>
    <property type="molecule type" value="Genomic_DNA"/>
</dbReference>
<reference evidence="2 3" key="1">
    <citation type="submission" date="2020-03" db="EMBL/GenBank/DDBJ databases">
        <title>Whole genome shotgun sequence of Phytohabitans houttuyneae NBRC 108639.</title>
        <authorList>
            <person name="Komaki H."/>
            <person name="Tamura T."/>
        </authorList>
    </citation>
    <scope>NUCLEOTIDE SEQUENCE [LARGE SCALE GENOMIC DNA]</scope>
    <source>
        <strain evidence="2 3">NBRC 108639</strain>
    </source>
</reference>
<proteinExistence type="predicted"/>
<feature type="region of interest" description="Disordered" evidence="1">
    <location>
        <begin position="43"/>
        <end position="71"/>
    </location>
</feature>
<feature type="compositionally biased region" description="Acidic residues" evidence="1">
    <location>
        <begin position="43"/>
        <end position="56"/>
    </location>
</feature>